<dbReference type="RefSeq" id="WP_091950948.1">
    <property type="nucleotide sequence ID" value="NZ_AP014809.1"/>
</dbReference>
<organism evidence="2 3">
    <name type="scientific">Methylorubrum populi</name>
    <dbReference type="NCBI Taxonomy" id="223967"/>
    <lineage>
        <taxon>Bacteria</taxon>
        <taxon>Pseudomonadati</taxon>
        <taxon>Pseudomonadota</taxon>
        <taxon>Alphaproteobacteria</taxon>
        <taxon>Hyphomicrobiales</taxon>
        <taxon>Methylobacteriaceae</taxon>
        <taxon>Methylorubrum</taxon>
    </lineage>
</organism>
<feature type="signal peptide" evidence="1">
    <location>
        <begin position="1"/>
        <end position="20"/>
    </location>
</feature>
<dbReference type="InterPro" id="IPR001646">
    <property type="entry name" value="5peptide_repeat"/>
</dbReference>
<dbReference type="Pfam" id="PF00805">
    <property type="entry name" value="Pentapeptide"/>
    <property type="match status" value="2"/>
</dbReference>
<evidence type="ECO:0000256" key="1">
    <source>
        <dbReference type="SAM" id="SignalP"/>
    </source>
</evidence>
<accession>A0A160PCE9</accession>
<evidence type="ECO:0000313" key="2">
    <source>
        <dbReference type="EMBL" id="BAU90627.1"/>
    </source>
</evidence>
<dbReference type="InterPro" id="IPR051082">
    <property type="entry name" value="Pentapeptide-BTB/POZ_domain"/>
</dbReference>
<evidence type="ECO:0000313" key="3">
    <source>
        <dbReference type="Proteomes" id="UP000218288"/>
    </source>
</evidence>
<dbReference type="Proteomes" id="UP000218288">
    <property type="component" value="Chromosome"/>
</dbReference>
<protein>
    <submittedName>
        <fullName evidence="2">Pentapeptide repeat protein</fullName>
    </submittedName>
</protein>
<proteinExistence type="predicted"/>
<dbReference type="Gene3D" id="2.160.20.80">
    <property type="entry name" value="E3 ubiquitin-protein ligase SopA"/>
    <property type="match status" value="2"/>
</dbReference>
<dbReference type="PANTHER" id="PTHR14136:SF17">
    <property type="entry name" value="BTB_POZ DOMAIN-CONTAINING PROTEIN KCTD9"/>
    <property type="match status" value="1"/>
</dbReference>
<dbReference type="PANTHER" id="PTHR14136">
    <property type="entry name" value="BTB_POZ DOMAIN-CONTAINING PROTEIN KCTD9"/>
    <property type="match status" value="1"/>
</dbReference>
<dbReference type="EMBL" id="AP014809">
    <property type="protein sequence ID" value="BAU90627.1"/>
    <property type="molecule type" value="Genomic_DNA"/>
</dbReference>
<feature type="chain" id="PRO_5007818690" evidence="1">
    <location>
        <begin position="21"/>
        <end position="266"/>
    </location>
</feature>
<name>A0A160PCE9_9HYPH</name>
<sequence length="266" mass="27696">MRRLALSFMLAVFAAGPAAAEQDLLLGADMSSPAMTKAEMSRADVEAMIQAADGKPIDLHDKALSGLDLSGLNLRGVNLRTARLNKANLRGADLSGANLEQAWLLKADLSGAKLADAKMFGITAREANLSGADLSRSMPIGDFKGANMSSATLVDLKGGANIKNQSMGLMRAVFTSVNLSGANLKGANLGRSRLEYANLKDADLTGVVLMGSDLSGANLTGATVTGADFKNVDVSGARLIDLQGQSEAKDWAERVNIDRAVTQASD</sequence>
<dbReference type="AlphaFoldDB" id="A0A160PCE9"/>
<gene>
    <name evidence="2" type="ORF">MPPM_2022</name>
</gene>
<keyword evidence="1" id="KW-0732">Signal</keyword>
<dbReference type="SUPFAM" id="SSF141571">
    <property type="entry name" value="Pentapeptide repeat-like"/>
    <property type="match status" value="1"/>
</dbReference>
<dbReference type="OrthoDB" id="3034488at2"/>
<reference evidence="2 3" key="1">
    <citation type="journal article" date="2016" name="Genome Announc.">
        <title>Complete Genome Sequence of Methylobacterium populi P-1M, Isolated from Pink-Pigmented Household Biofilm.</title>
        <authorList>
            <person name="Morohoshi T."/>
            <person name="Ikeda T."/>
        </authorList>
    </citation>
    <scope>NUCLEOTIDE SEQUENCE [LARGE SCALE GENOMIC DNA]</scope>
    <source>
        <strain evidence="2 3">P-1M</strain>
    </source>
</reference>